<sequence>MVTCDITGASRGTELELVKQLTAVSGTPASKIFAITRGSSSLPEEIISSSPTRVVNIACKDPCSEEVVLRDVNEALKHADPIDVLSGAWRSFSTASKTDSISSIKRLRAMSGHSYKISKALMTTLTAFYAVERNDFVVVAISPRWLRTDSAGPDADLPVEFGVSVFWKRHSRGKEI</sequence>
<organism evidence="1 2">
    <name type="scientific">Cercospora kikuchii</name>
    <dbReference type="NCBI Taxonomy" id="84275"/>
    <lineage>
        <taxon>Eukaryota</taxon>
        <taxon>Fungi</taxon>
        <taxon>Dikarya</taxon>
        <taxon>Ascomycota</taxon>
        <taxon>Pezizomycotina</taxon>
        <taxon>Dothideomycetes</taxon>
        <taxon>Dothideomycetidae</taxon>
        <taxon>Mycosphaerellales</taxon>
        <taxon>Mycosphaerellaceae</taxon>
        <taxon>Cercospora</taxon>
    </lineage>
</organism>
<dbReference type="Proteomes" id="UP000825890">
    <property type="component" value="Unassembled WGS sequence"/>
</dbReference>
<gene>
    <name evidence="1" type="ORF">CKM354_000436100</name>
</gene>
<dbReference type="OrthoDB" id="7289984at2759"/>
<keyword evidence="2" id="KW-1185">Reference proteome</keyword>
<dbReference type="SUPFAM" id="SSF51735">
    <property type="entry name" value="NAD(P)-binding Rossmann-fold domains"/>
    <property type="match status" value="1"/>
</dbReference>
<evidence type="ECO:0000313" key="2">
    <source>
        <dbReference type="Proteomes" id="UP000825890"/>
    </source>
</evidence>
<dbReference type="EMBL" id="BOLY01000002">
    <property type="protein sequence ID" value="GIZ41044.1"/>
    <property type="molecule type" value="Genomic_DNA"/>
</dbReference>
<dbReference type="Gene3D" id="3.40.50.720">
    <property type="entry name" value="NAD(P)-binding Rossmann-like Domain"/>
    <property type="match status" value="1"/>
</dbReference>
<proteinExistence type="predicted"/>
<dbReference type="GeneID" id="68289936"/>
<comment type="caution">
    <text evidence="1">The sequence shown here is derived from an EMBL/GenBank/DDBJ whole genome shotgun (WGS) entry which is preliminary data.</text>
</comment>
<dbReference type="RefSeq" id="XP_044655531.1">
    <property type="nucleotide sequence ID" value="XM_044799596.1"/>
</dbReference>
<dbReference type="AlphaFoldDB" id="A0A9P3CDQ4"/>
<reference evidence="1 2" key="1">
    <citation type="submission" date="2021-01" db="EMBL/GenBank/DDBJ databases">
        <title>Cercospora kikuchii MAFF 305040 whole genome shotgun sequence.</title>
        <authorList>
            <person name="Kashiwa T."/>
            <person name="Suzuki T."/>
        </authorList>
    </citation>
    <scope>NUCLEOTIDE SEQUENCE [LARGE SCALE GENOMIC DNA]</scope>
    <source>
        <strain evidence="1 2">MAFF 305040</strain>
    </source>
</reference>
<evidence type="ECO:0000313" key="1">
    <source>
        <dbReference type="EMBL" id="GIZ41044.1"/>
    </source>
</evidence>
<name>A0A9P3CDQ4_9PEZI</name>
<protein>
    <submittedName>
        <fullName evidence="1">Uncharacterized protein</fullName>
    </submittedName>
</protein>
<dbReference type="InterPro" id="IPR036291">
    <property type="entry name" value="NAD(P)-bd_dom_sf"/>
</dbReference>
<accession>A0A9P3CDQ4</accession>